<sequence>MNLFQKILRGLANKEKKIVVQNFFSLILLQGANYILPLLVLPYLVRVIGAEKFGLVMFAQSLGIFLTVFVDFGFNISGTREISLAREDKTKTGEIFLAIMIIKLGLLIVAFGILFLIVNFFTRFSVDAEIYLLSFGVVIGQALFPVWFFQGIEKMKFVTIINILAKVIFTALVFFLIKTELDYFKVPIYNSLGFIVSGLIGFLLSFKYFKYKLPSSKLIRQLLTDSFSLFVSNFATSLYTASNVFVLGLFSGNIIAGVYSSMEKLILAVKNVYVPLYQALYPWVARQRDGEKKHIINKIMPPVFVISTLITVVILLFSKSILSLVYDDSLITSYASVFRILSFISIFSGLNMLYNMLYFPAIKRYKVRMNILVFGGIFNMIMNLIFVQFFGIYGIAVIVTITELLLVFIGFYYFKRLKTL</sequence>
<keyword evidence="2" id="KW-1003">Cell membrane</keyword>
<evidence type="ECO:0000256" key="1">
    <source>
        <dbReference type="ARBA" id="ARBA00004651"/>
    </source>
</evidence>
<keyword evidence="5 6" id="KW-0472">Membrane</keyword>
<feature type="transmembrane region" description="Helical" evidence="6">
    <location>
        <begin position="230"/>
        <end position="259"/>
    </location>
</feature>
<evidence type="ECO:0000256" key="5">
    <source>
        <dbReference type="ARBA" id="ARBA00023136"/>
    </source>
</evidence>
<evidence type="ECO:0000256" key="3">
    <source>
        <dbReference type="ARBA" id="ARBA00022692"/>
    </source>
</evidence>
<feature type="transmembrane region" description="Helical" evidence="6">
    <location>
        <begin position="369"/>
        <end position="386"/>
    </location>
</feature>
<name>A0ABS9IFS3_9FLAO</name>
<proteinExistence type="predicted"/>
<comment type="subcellular location">
    <subcellularLocation>
        <location evidence="1">Cell membrane</location>
        <topology evidence="1">Multi-pass membrane protein</topology>
    </subcellularLocation>
</comment>
<dbReference type="Proteomes" id="UP001200022">
    <property type="component" value="Unassembled WGS sequence"/>
</dbReference>
<feature type="transmembrane region" description="Helical" evidence="6">
    <location>
        <begin position="337"/>
        <end position="357"/>
    </location>
</feature>
<comment type="caution">
    <text evidence="7">The sequence shown here is derived from an EMBL/GenBank/DDBJ whole genome shotgun (WGS) entry which is preliminary data.</text>
</comment>
<feature type="transmembrane region" description="Helical" evidence="6">
    <location>
        <begin position="130"/>
        <end position="150"/>
    </location>
</feature>
<evidence type="ECO:0000256" key="4">
    <source>
        <dbReference type="ARBA" id="ARBA00022989"/>
    </source>
</evidence>
<keyword evidence="4 6" id="KW-1133">Transmembrane helix</keyword>
<dbReference type="InterPro" id="IPR050833">
    <property type="entry name" value="Poly_Biosynth_Transport"/>
</dbReference>
<evidence type="ECO:0000313" key="7">
    <source>
        <dbReference type="EMBL" id="MCF7559604.1"/>
    </source>
</evidence>
<keyword evidence="3 6" id="KW-0812">Transmembrane</keyword>
<feature type="transmembrane region" description="Helical" evidence="6">
    <location>
        <begin position="20"/>
        <end position="41"/>
    </location>
</feature>
<dbReference type="InterPro" id="IPR002797">
    <property type="entry name" value="Polysacc_synth"/>
</dbReference>
<dbReference type="PANTHER" id="PTHR30250">
    <property type="entry name" value="PST FAMILY PREDICTED COLANIC ACID TRANSPORTER"/>
    <property type="match status" value="1"/>
</dbReference>
<dbReference type="RefSeq" id="WP_237230276.1">
    <property type="nucleotide sequence ID" value="NZ_JAKKDV010000001.1"/>
</dbReference>
<feature type="transmembrane region" description="Helical" evidence="6">
    <location>
        <begin position="95"/>
        <end position="118"/>
    </location>
</feature>
<dbReference type="EMBL" id="JAKKDV010000001">
    <property type="protein sequence ID" value="MCF7559604.1"/>
    <property type="molecule type" value="Genomic_DNA"/>
</dbReference>
<gene>
    <name evidence="7" type="ORF">L3X39_03070</name>
</gene>
<dbReference type="Pfam" id="PF01943">
    <property type="entry name" value="Polysacc_synt"/>
    <property type="match status" value="1"/>
</dbReference>
<organism evidence="7 8">
    <name type="scientific">Flaviramulus multivorans</name>
    <dbReference type="NCBI Taxonomy" id="1304750"/>
    <lineage>
        <taxon>Bacteria</taxon>
        <taxon>Pseudomonadati</taxon>
        <taxon>Bacteroidota</taxon>
        <taxon>Flavobacteriia</taxon>
        <taxon>Flavobacteriales</taxon>
        <taxon>Flavobacteriaceae</taxon>
        <taxon>Flaviramulus</taxon>
    </lineage>
</organism>
<reference evidence="7 8" key="1">
    <citation type="submission" date="2022-01" db="EMBL/GenBank/DDBJ databases">
        <title>Draft genome sequence of Sabulilitoribacter multivorans KCTC 32326.</title>
        <authorList>
            <person name="Oh J.-S."/>
        </authorList>
    </citation>
    <scope>NUCLEOTIDE SEQUENCE [LARGE SCALE GENOMIC DNA]</scope>
    <source>
        <strain evidence="7 8">M-M16</strain>
    </source>
</reference>
<feature type="transmembrane region" description="Helical" evidence="6">
    <location>
        <begin position="296"/>
        <end position="317"/>
    </location>
</feature>
<accession>A0ABS9IFS3</accession>
<feature type="transmembrane region" description="Helical" evidence="6">
    <location>
        <begin position="265"/>
        <end position="284"/>
    </location>
</feature>
<keyword evidence="8" id="KW-1185">Reference proteome</keyword>
<protein>
    <submittedName>
        <fullName evidence="7">Oligosaccharide flippase family protein</fullName>
    </submittedName>
</protein>
<dbReference type="PANTHER" id="PTHR30250:SF11">
    <property type="entry name" value="O-ANTIGEN TRANSPORTER-RELATED"/>
    <property type="match status" value="1"/>
</dbReference>
<feature type="transmembrane region" description="Helical" evidence="6">
    <location>
        <begin position="53"/>
        <end position="74"/>
    </location>
</feature>
<evidence type="ECO:0000256" key="6">
    <source>
        <dbReference type="SAM" id="Phobius"/>
    </source>
</evidence>
<feature type="transmembrane region" description="Helical" evidence="6">
    <location>
        <begin position="392"/>
        <end position="414"/>
    </location>
</feature>
<evidence type="ECO:0000256" key="2">
    <source>
        <dbReference type="ARBA" id="ARBA00022475"/>
    </source>
</evidence>
<feature type="transmembrane region" description="Helical" evidence="6">
    <location>
        <begin position="157"/>
        <end position="177"/>
    </location>
</feature>
<feature type="transmembrane region" description="Helical" evidence="6">
    <location>
        <begin position="189"/>
        <end position="209"/>
    </location>
</feature>
<evidence type="ECO:0000313" key="8">
    <source>
        <dbReference type="Proteomes" id="UP001200022"/>
    </source>
</evidence>